<comment type="caution">
    <text evidence="1">The sequence shown here is derived from an EMBL/GenBank/DDBJ whole genome shotgun (WGS) entry which is preliminary data.</text>
</comment>
<keyword evidence="2" id="KW-1185">Reference proteome</keyword>
<sequence length="135" mass="15779">MNQLCLGLQSSSSVYSTRHTCDWLFVRFKDQHRRQEPEHTSADVTLLYTLYRQMRADVCLYMYIQEQLQISVYVNLHMHALWVFCFLQRATHHLYNGQTEETILSGSKQVVAHSQLRSLTAGGKVNCCCFINKRC</sequence>
<organism evidence="1 2">
    <name type="scientific">Ameca splendens</name>
    <dbReference type="NCBI Taxonomy" id="208324"/>
    <lineage>
        <taxon>Eukaryota</taxon>
        <taxon>Metazoa</taxon>
        <taxon>Chordata</taxon>
        <taxon>Craniata</taxon>
        <taxon>Vertebrata</taxon>
        <taxon>Euteleostomi</taxon>
        <taxon>Actinopterygii</taxon>
        <taxon>Neopterygii</taxon>
        <taxon>Teleostei</taxon>
        <taxon>Neoteleostei</taxon>
        <taxon>Acanthomorphata</taxon>
        <taxon>Ovalentaria</taxon>
        <taxon>Atherinomorphae</taxon>
        <taxon>Cyprinodontiformes</taxon>
        <taxon>Goodeidae</taxon>
        <taxon>Ameca</taxon>
    </lineage>
</organism>
<dbReference type="EMBL" id="JAHRIP010000527">
    <property type="protein sequence ID" value="MEQ2279436.1"/>
    <property type="molecule type" value="Genomic_DNA"/>
</dbReference>
<evidence type="ECO:0000313" key="1">
    <source>
        <dbReference type="EMBL" id="MEQ2279436.1"/>
    </source>
</evidence>
<gene>
    <name evidence="1" type="ORF">AMECASPLE_009422</name>
</gene>
<accession>A0ABV0XDC1</accession>
<evidence type="ECO:0000313" key="2">
    <source>
        <dbReference type="Proteomes" id="UP001469553"/>
    </source>
</evidence>
<dbReference type="Proteomes" id="UP001469553">
    <property type="component" value="Unassembled WGS sequence"/>
</dbReference>
<reference evidence="1 2" key="1">
    <citation type="submission" date="2021-06" db="EMBL/GenBank/DDBJ databases">
        <authorList>
            <person name="Palmer J.M."/>
        </authorList>
    </citation>
    <scope>NUCLEOTIDE SEQUENCE [LARGE SCALE GENOMIC DNA]</scope>
    <source>
        <strain evidence="1 2">AS_MEX2019</strain>
        <tissue evidence="1">Muscle</tissue>
    </source>
</reference>
<protein>
    <submittedName>
        <fullName evidence="1">Uncharacterized protein</fullName>
    </submittedName>
</protein>
<proteinExistence type="predicted"/>
<name>A0ABV0XDC1_9TELE</name>